<dbReference type="NCBIfam" id="NF033400">
    <property type="entry name" value="thiazolyl_B"/>
    <property type="match status" value="1"/>
</dbReference>
<accession>A0A6J4J538</accession>
<protein>
    <recommendedName>
        <fullName evidence="2">Thiazolylpeptide-type bacteriocin</fullName>
    </recommendedName>
</protein>
<organism evidence="1">
    <name type="scientific">uncultured Mycobacteriales bacterium</name>
    <dbReference type="NCBI Taxonomy" id="581187"/>
    <lineage>
        <taxon>Bacteria</taxon>
        <taxon>Bacillati</taxon>
        <taxon>Actinomycetota</taxon>
        <taxon>Actinomycetes</taxon>
        <taxon>Mycobacteriales</taxon>
        <taxon>environmental samples</taxon>
    </lineage>
</organism>
<evidence type="ECO:0000313" key="1">
    <source>
        <dbReference type="EMBL" id="CAA9268534.1"/>
    </source>
</evidence>
<reference evidence="1" key="1">
    <citation type="submission" date="2020-02" db="EMBL/GenBank/DDBJ databases">
        <authorList>
            <person name="Meier V. D."/>
        </authorList>
    </citation>
    <scope>NUCLEOTIDE SEQUENCE</scope>
    <source>
        <strain evidence="1">AVDCRST_MAG41</strain>
    </source>
</reference>
<evidence type="ECO:0008006" key="2">
    <source>
        <dbReference type="Google" id="ProtNLM"/>
    </source>
</evidence>
<sequence>MPNTENTPAFDDFDLSDLDLGALSVTSMMDSAALPETGASYASSSCCYVATKAA</sequence>
<gene>
    <name evidence="1" type="ORF">AVDCRST_MAG41-2762</name>
</gene>
<dbReference type="EMBL" id="CADCTP010000255">
    <property type="protein sequence ID" value="CAA9268534.1"/>
    <property type="molecule type" value="Genomic_DNA"/>
</dbReference>
<name>A0A6J4J538_9ACTN</name>
<dbReference type="AlphaFoldDB" id="A0A6J4J538"/>
<dbReference type="Pfam" id="PF19409">
    <property type="entry name" value="Thiopep_pre"/>
    <property type="match status" value="1"/>
</dbReference>
<proteinExistence type="predicted"/>